<proteinExistence type="predicted"/>
<gene>
    <name evidence="2" type="ORF">EPUL_006711</name>
</gene>
<feature type="non-terminal residue" evidence="2">
    <location>
        <position position="1"/>
    </location>
</feature>
<dbReference type="EMBL" id="PEDP01002845">
    <property type="protein sequence ID" value="POS82434.1"/>
    <property type="molecule type" value="Genomic_DNA"/>
</dbReference>
<sequence length="229" mass="26081">VDLLVPDVPLNDYSSSNECPEIHTIKELKAQESMAYESNFLDANLAEAKKRQRMDRGDGKDILDDDSSVDDVTHTARSRPPISEINRPEPSILETKSKQVRRKKLSNIQAFSGKPPLDSKFYIELLSRVKVPLSVLEIAQISPEAALYWIRLMTRENPRKKKSAGIDGNAVEIDEDLLDKLYDYLRSQAESNKAIINVKEKPRMLPMRKKSESPSQISSYIDRPFRIPV</sequence>
<organism evidence="2 3">
    <name type="scientific">Erysiphe pulchra</name>
    <dbReference type="NCBI Taxonomy" id="225359"/>
    <lineage>
        <taxon>Eukaryota</taxon>
        <taxon>Fungi</taxon>
        <taxon>Dikarya</taxon>
        <taxon>Ascomycota</taxon>
        <taxon>Pezizomycotina</taxon>
        <taxon>Leotiomycetes</taxon>
        <taxon>Erysiphales</taxon>
        <taxon>Erysiphaceae</taxon>
        <taxon>Erysiphe</taxon>
    </lineage>
</organism>
<dbReference type="OrthoDB" id="10503371at2759"/>
<feature type="non-terminal residue" evidence="2">
    <location>
        <position position="229"/>
    </location>
</feature>
<protein>
    <submittedName>
        <fullName evidence="2">Uncharacterized protein</fullName>
    </submittedName>
</protein>
<evidence type="ECO:0000256" key="1">
    <source>
        <dbReference type="SAM" id="MobiDB-lite"/>
    </source>
</evidence>
<name>A0A2S4PK70_9PEZI</name>
<feature type="region of interest" description="Disordered" evidence="1">
    <location>
        <begin position="48"/>
        <end position="87"/>
    </location>
</feature>
<keyword evidence="3" id="KW-1185">Reference proteome</keyword>
<dbReference type="AlphaFoldDB" id="A0A2S4PK70"/>
<comment type="caution">
    <text evidence="2">The sequence shown here is derived from an EMBL/GenBank/DDBJ whole genome shotgun (WGS) entry which is preliminary data.</text>
</comment>
<evidence type="ECO:0000313" key="3">
    <source>
        <dbReference type="Proteomes" id="UP000237438"/>
    </source>
</evidence>
<accession>A0A2S4PK70</accession>
<reference evidence="2 3" key="1">
    <citation type="submission" date="2017-10" db="EMBL/GenBank/DDBJ databases">
        <title>Development of genomic resources for the powdery mildew, Erysiphe pulchra.</title>
        <authorList>
            <person name="Wadl P.A."/>
            <person name="Mack B.M."/>
            <person name="Moore G."/>
            <person name="Beltz S.B."/>
        </authorList>
    </citation>
    <scope>NUCLEOTIDE SEQUENCE [LARGE SCALE GENOMIC DNA]</scope>
    <source>
        <strain evidence="2">Cflorida</strain>
    </source>
</reference>
<dbReference type="Proteomes" id="UP000237438">
    <property type="component" value="Unassembled WGS sequence"/>
</dbReference>
<evidence type="ECO:0000313" key="2">
    <source>
        <dbReference type="EMBL" id="POS82434.1"/>
    </source>
</evidence>